<reference evidence="2" key="1">
    <citation type="submission" date="2022-11" db="UniProtKB">
        <authorList>
            <consortium name="WormBaseParasite"/>
        </authorList>
    </citation>
    <scope>IDENTIFICATION</scope>
</reference>
<keyword evidence="1" id="KW-1185">Reference proteome</keyword>
<protein>
    <submittedName>
        <fullName evidence="2">Uncharacterized protein</fullName>
    </submittedName>
</protein>
<evidence type="ECO:0000313" key="1">
    <source>
        <dbReference type="Proteomes" id="UP000887565"/>
    </source>
</evidence>
<sequence length="89" mass="10010">MIHGTVVVAEILVQGQQCVPCTNVNGHGKGNAYSPEKLIKTILCKVRSMKNSRDELDTWWVTRRRQCNTMQRVCGSEMEVVWQSGCLDG</sequence>
<dbReference type="Proteomes" id="UP000887565">
    <property type="component" value="Unplaced"/>
</dbReference>
<evidence type="ECO:0000313" key="2">
    <source>
        <dbReference type="WBParaSite" id="nRc.2.0.1.t41142-RA"/>
    </source>
</evidence>
<proteinExistence type="predicted"/>
<organism evidence="1 2">
    <name type="scientific">Romanomermis culicivorax</name>
    <name type="common">Nematode worm</name>
    <dbReference type="NCBI Taxonomy" id="13658"/>
    <lineage>
        <taxon>Eukaryota</taxon>
        <taxon>Metazoa</taxon>
        <taxon>Ecdysozoa</taxon>
        <taxon>Nematoda</taxon>
        <taxon>Enoplea</taxon>
        <taxon>Dorylaimia</taxon>
        <taxon>Mermithida</taxon>
        <taxon>Mermithoidea</taxon>
        <taxon>Mermithidae</taxon>
        <taxon>Romanomermis</taxon>
    </lineage>
</organism>
<dbReference type="AlphaFoldDB" id="A0A915KQH8"/>
<name>A0A915KQH8_ROMCU</name>
<dbReference type="WBParaSite" id="nRc.2.0.1.t41142-RA">
    <property type="protein sequence ID" value="nRc.2.0.1.t41142-RA"/>
    <property type="gene ID" value="nRc.2.0.1.g41142"/>
</dbReference>
<accession>A0A915KQH8</accession>